<dbReference type="SMART" id="SM00220">
    <property type="entry name" value="S_TKc"/>
    <property type="match status" value="1"/>
</dbReference>
<feature type="binding site" evidence="7">
    <location>
        <position position="45"/>
    </location>
    <ligand>
        <name>ATP</name>
        <dbReference type="ChEBI" id="CHEBI:30616"/>
    </ligand>
</feature>
<feature type="compositionally biased region" description="Polar residues" evidence="8">
    <location>
        <begin position="279"/>
        <end position="304"/>
    </location>
</feature>
<sequence>MTVLVRSDARVLNERYEMRQRIGGGAMGEVWLAYDSEARRSVAVKLIHRELLDSHAPEEAIQRFEREAELLARLRHPGIPEFLGAHLGLGADDPYLVMELVLGQDLTEIVGGRGSLSEDEVVSIAVQICHVLEYTHAIPVVHRDLKPANIMLTDYHRVVILDFGVARMFRTDHARLTQHDRVLGTVAYMPPEQCEGRDVNPRSDLYSLSCLLYELLTGVPPFTGNAARVMYHHQYHAPISISVLRPGVNPALESVIMAGLAKRAIDRPATAREFRERISSQPLKSEDSGTPPSNLPIQTPNVHSPSHAVAEPLPLQVRVVQAQALFDEGLIAQSMPMFASLVRELEELGSEHAAEAAKCRFIHARCQAHLGLQQDALKGMQTLAEQLRLCSAPDDRLLLEVRFQIGQLLLDLGDQHGLSEFADVYTILTAAGRAGDAQMIAEVRTALARAASFG</sequence>
<dbReference type="EMBL" id="CP029191">
    <property type="protein sequence ID" value="QES41330.1"/>
    <property type="molecule type" value="Genomic_DNA"/>
</dbReference>
<dbReference type="Gene3D" id="1.10.510.10">
    <property type="entry name" value="Transferase(Phosphotransferase) domain 1"/>
    <property type="match status" value="1"/>
</dbReference>
<dbReference type="Gene3D" id="3.30.200.20">
    <property type="entry name" value="Phosphorylase Kinase, domain 1"/>
    <property type="match status" value="1"/>
</dbReference>
<gene>
    <name evidence="10" type="ORF">DEJ49_10190</name>
</gene>
<evidence type="ECO:0000256" key="1">
    <source>
        <dbReference type="ARBA" id="ARBA00012513"/>
    </source>
</evidence>
<dbReference type="CDD" id="cd14014">
    <property type="entry name" value="STKc_PknB_like"/>
    <property type="match status" value="1"/>
</dbReference>
<dbReference type="PROSITE" id="PS50011">
    <property type="entry name" value="PROTEIN_KINASE_DOM"/>
    <property type="match status" value="1"/>
</dbReference>
<protein>
    <recommendedName>
        <fullName evidence="1">non-specific serine/threonine protein kinase</fullName>
        <ecNumber evidence="1">2.7.11.1</ecNumber>
    </recommendedName>
</protein>
<evidence type="ECO:0000256" key="8">
    <source>
        <dbReference type="SAM" id="MobiDB-lite"/>
    </source>
</evidence>
<dbReference type="AlphaFoldDB" id="A0A5P2CGD3"/>
<dbReference type="PANTHER" id="PTHR43289">
    <property type="entry name" value="MITOGEN-ACTIVATED PROTEIN KINASE KINASE KINASE 20-RELATED"/>
    <property type="match status" value="1"/>
</dbReference>
<dbReference type="Pfam" id="PF00069">
    <property type="entry name" value="Pkinase"/>
    <property type="match status" value="1"/>
</dbReference>
<keyword evidence="4 7" id="KW-0547">Nucleotide-binding</keyword>
<dbReference type="Proteomes" id="UP000324015">
    <property type="component" value="Chromosome"/>
</dbReference>
<keyword evidence="3" id="KW-0808">Transferase</keyword>
<accession>A0A5P2CGD3</accession>
<evidence type="ECO:0000313" key="10">
    <source>
        <dbReference type="EMBL" id="QES41330.1"/>
    </source>
</evidence>
<organism evidence="10 11">
    <name type="scientific">Streptomyces venezuelae</name>
    <dbReference type="NCBI Taxonomy" id="54571"/>
    <lineage>
        <taxon>Bacteria</taxon>
        <taxon>Bacillati</taxon>
        <taxon>Actinomycetota</taxon>
        <taxon>Actinomycetes</taxon>
        <taxon>Kitasatosporales</taxon>
        <taxon>Streptomycetaceae</taxon>
        <taxon>Streptomyces</taxon>
    </lineage>
</organism>
<dbReference type="PROSITE" id="PS00108">
    <property type="entry name" value="PROTEIN_KINASE_ST"/>
    <property type="match status" value="1"/>
</dbReference>
<feature type="domain" description="Protein kinase" evidence="9">
    <location>
        <begin position="16"/>
        <end position="284"/>
    </location>
</feature>
<reference evidence="10 11" key="1">
    <citation type="submission" date="2018-05" db="EMBL/GenBank/DDBJ databases">
        <title>Streptomyces venezuelae.</title>
        <authorList>
            <person name="Kim W."/>
            <person name="Lee N."/>
            <person name="Cho B.-K."/>
        </authorList>
    </citation>
    <scope>NUCLEOTIDE SEQUENCE [LARGE SCALE GENOMIC DNA]</scope>
    <source>
        <strain evidence="10 11">ATCC 14585</strain>
    </source>
</reference>
<dbReference type="RefSeq" id="WP_150183838.1">
    <property type="nucleotide sequence ID" value="NZ_CP029191.1"/>
</dbReference>
<dbReference type="GO" id="GO:0005524">
    <property type="term" value="F:ATP binding"/>
    <property type="evidence" value="ECO:0007669"/>
    <property type="project" value="UniProtKB-UniRule"/>
</dbReference>
<dbReference type="InterPro" id="IPR017441">
    <property type="entry name" value="Protein_kinase_ATP_BS"/>
</dbReference>
<dbReference type="PANTHER" id="PTHR43289:SF6">
    <property type="entry name" value="SERINE_THREONINE-PROTEIN KINASE NEKL-3"/>
    <property type="match status" value="1"/>
</dbReference>
<name>A0A5P2CGD3_STRVZ</name>
<keyword evidence="5" id="KW-0418">Kinase</keyword>
<evidence type="ECO:0000256" key="4">
    <source>
        <dbReference type="ARBA" id="ARBA00022741"/>
    </source>
</evidence>
<dbReference type="InterPro" id="IPR008271">
    <property type="entry name" value="Ser/Thr_kinase_AS"/>
</dbReference>
<dbReference type="GO" id="GO:0004674">
    <property type="term" value="F:protein serine/threonine kinase activity"/>
    <property type="evidence" value="ECO:0007669"/>
    <property type="project" value="UniProtKB-KW"/>
</dbReference>
<dbReference type="SUPFAM" id="SSF56112">
    <property type="entry name" value="Protein kinase-like (PK-like)"/>
    <property type="match status" value="1"/>
</dbReference>
<keyword evidence="6 7" id="KW-0067">ATP-binding</keyword>
<evidence type="ECO:0000256" key="6">
    <source>
        <dbReference type="ARBA" id="ARBA00022840"/>
    </source>
</evidence>
<proteinExistence type="predicted"/>
<evidence type="ECO:0000256" key="5">
    <source>
        <dbReference type="ARBA" id="ARBA00022777"/>
    </source>
</evidence>
<dbReference type="PROSITE" id="PS00107">
    <property type="entry name" value="PROTEIN_KINASE_ATP"/>
    <property type="match status" value="1"/>
</dbReference>
<evidence type="ECO:0000256" key="2">
    <source>
        <dbReference type="ARBA" id="ARBA00022527"/>
    </source>
</evidence>
<dbReference type="InterPro" id="IPR011009">
    <property type="entry name" value="Kinase-like_dom_sf"/>
</dbReference>
<feature type="region of interest" description="Disordered" evidence="8">
    <location>
        <begin position="274"/>
        <end position="306"/>
    </location>
</feature>
<evidence type="ECO:0000313" key="11">
    <source>
        <dbReference type="Proteomes" id="UP000324015"/>
    </source>
</evidence>
<keyword evidence="2" id="KW-0723">Serine/threonine-protein kinase</keyword>
<dbReference type="InterPro" id="IPR000719">
    <property type="entry name" value="Prot_kinase_dom"/>
</dbReference>
<evidence type="ECO:0000259" key="9">
    <source>
        <dbReference type="PROSITE" id="PS50011"/>
    </source>
</evidence>
<dbReference type="EC" id="2.7.11.1" evidence="1"/>
<evidence type="ECO:0000256" key="3">
    <source>
        <dbReference type="ARBA" id="ARBA00022679"/>
    </source>
</evidence>
<evidence type="ECO:0000256" key="7">
    <source>
        <dbReference type="PROSITE-ProRule" id="PRU10141"/>
    </source>
</evidence>